<keyword evidence="3" id="KW-0378">Hydrolase</keyword>
<proteinExistence type="predicted"/>
<dbReference type="Pfam" id="PF09992">
    <property type="entry name" value="NAGPA"/>
    <property type="match status" value="1"/>
</dbReference>
<feature type="domain" description="Phosphodiester glycosidase" evidence="2">
    <location>
        <begin position="71"/>
        <end position="223"/>
    </location>
</feature>
<dbReference type="EMBL" id="JAPDDR010000004">
    <property type="protein sequence ID" value="MCW1913784.1"/>
    <property type="molecule type" value="Genomic_DNA"/>
</dbReference>
<dbReference type="InterPro" id="IPR018711">
    <property type="entry name" value="NAGPA"/>
</dbReference>
<sequence length="245" mass="25767">MRLLLAMLALVLPAGAGDHRRIDLPIGPGGRATTIHCYVFNSDVETFRVIDQGGLTSQNSTNLGAACAAINATAGVNGSYFTPEGEPLGLMIAGGKSTGSPALAGVLTSGVLWSDGPRGAIARSKQFDLAHTKAKDLLQAGPFLIENGAAVKGLEAKRFARRTIVMTDGGKQWAIAYVPGATLAGLANVLAMPGAFPHFPLKTVLNLDGGGSSGLWIRKENDQLFYLREISKVRNFLVIVRRNQG</sequence>
<evidence type="ECO:0000313" key="3">
    <source>
        <dbReference type="EMBL" id="MCW1913784.1"/>
    </source>
</evidence>
<reference evidence="3" key="1">
    <citation type="submission" date="2022-10" db="EMBL/GenBank/DDBJ databases">
        <title>Luteolibacter sp. GHJ8, whole genome shotgun sequencing project.</title>
        <authorList>
            <person name="Zhao G."/>
            <person name="Shen L."/>
        </authorList>
    </citation>
    <scope>NUCLEOTIDE SEQUENCE</scope>
    <source>
        <strain evidence="3">GHJ8</strain>
    </source>
</reference>
<organism evidence="3 4">
    <name type="scientific">Luteolibacter rhizosphaerae</name>
    <dbReference type="NCBI Taxonomy" id="2989719"/>
    <lineage>
        <taxon>Bacteria</taxon>
        <taxon>Pseudomonadati</taxon>
        <taxon>Verrucomicrobiota</taxon>
        <taxon>Verrucomicrobiia</taxon>
        <taxon>Verrucomicrobiales</taxon>
        <taxon>Verrucomicrobiaceae</taxon>
        <taxon>Luteolibacter</taxon>
    </lineage>
</organism>
<evidence type="ECO:0000313" key="4">
    <source>
        <dbReference type="Proteomes" id="UP001165653"/>
    </source>
</evidence>
<keyword evidence="3" id="KW-0326">Glycosidase</keyword>
<evidence type="ECO:0000256" key="1">
    <source>
        <dbReference type="SAM" id="SignalP"/>
    </source>
</evidence>
<gene>
    <name evidence="3" type="ORF">OJ996_09370</name>
</gene>
<protein>
    <submittedName>
        <fullName evidence="3">Phosphodiester glycosidase family protein</fullName>
    </submittedName>
</protein>
<feature type="signal peptide" evidence="1">
    <location>
        <begin position="1"/>
        <end position="16"/>
    </location>
</feature>
<dbReference type="Proteomes" id="UP001165653">
    <property type="component" value="Unassembled WGS sequence"/>
</dbReference>
<dbReference type="RefSeq" id="WP_264513285.1">
    <property type="nucleotide sequence ID" value="NZ_JAPDDR010000004.1"/>
</dbReference>
<feature type="chain" id="PRO_5046821533" evidence="1">
    <location>
        <begin position="17"/>
        <end position="245"/>
    </location>
</feature>
<name>A0ABT3G2T0_9BACT</name>
<dbReference type="GO" id="GO:0016798">
    <property type="term" value="F:hydrolase activity, acting on glycosyl bonds"/>
    <property type="evidence" value="ECO:0007669"/>
    <property type="project" value="UniProtKB-KW"/>
</dbReference>
<keyword evidence="1" id="KW-0732">Signal</keyword>
<accession>A0ABT3G2T0</accession>
<comment type="caution">
    <text evidence="3">The sequence shown here is derived from an EMBL/GenBank/DDBJ whole genome shotgun (WGS) entry which is preliminary data.</text>
</comment>
<evidence type="ECO:0000259" key="2">
    <source>
        <dbReference type="Pfam" id="PF09992"/>
    </source>
</evidence>
<keyword evidence="4" id="KW-1185">Reference proteome</keyword>